<feature type="signal peptide" evidence="2">
    <location>
        <begin position="1"/>
        <end position="25"/>
    </location>
</feature>
<dbReference type="EMBL" id="JABBFW010000039">
    <property type="protein sequence ID" value="NML18743.1"/>
    <property type="molecule type" value="Genomic_DNA"/>
</dbReference>
<dbReference type="Proteomes" id="UP000574067">
    <property type="component" value="Unassembled WGS sequence"/>
</dbReference>
<evidence type="ECO:0000259" key="3">
    <source>
        <dbReference type="Pfam" id="PF00884"/>
    </source>
</evidence>
<evidence type="ECO:0000313" key="5">
    <source>
        <dbReference type="Proteomes" id="UP000574067"/>
    </source>
</evidence>
<comment type="PTM">
    <text evidence="1">The conversion to 3-oxoalanine (also known as C-formylglycine, FGly), of a serine or cysteine residue in prokaryotes and of a cysteine residue in eukaryotes, is critical for catalytic activity.</text>
</comment>
<dbReference type="PIRSF" id="PIRSF036666">
    <property type="entry name" value="G6S"/>
    <property type="match status" value="1"/>
</dbReference>
<reference evidence="4 5" key="1">
    <citation type="submission" date="2020-04" db="EMBL/GenBank/DDBJ databases">
        <title>Azohydromonas sp. isolated from soil.</title>
        <authorList>
            <person name="Dahal R.H."/>
        </authorList>
    </citation>
    <scope>NUCLEOTIDE SEQUENCE [LARGE SCALE GENOMIC DNA]</scope>
    <source>
        <strain evidence="4 5">G-1-1-14</strain>
    </source>
</reference>
<dbReference type="RefSeq" id="WP_169163633.1">
    <property type="nucleotide sequence ID" value="NZ_JABBFW010000039.1"/>
</dbReference>
<gene>
    <name evidence="4" type="ORF">HHL10_27620</name>
</gene>
<dbReference type="GO" id="GO:0008449">
    <property type="term" value="F:N-acetylglucosamine-6-sulfatase activity"/>
    <property type="evidence" value="ECO:0007669"/>
    <property type="project" value="InterPro"/>
</dbReference>
<sequence length="487" mass="54506">MASVNMSRRRLSLALPCGLAAPALAAPPGGPRPNILFIQADDLDYEIFSHMVKVRQLITEPGMEFVKHYCSLPLCVPSRVTMLRGQYAHNTRVMDNRDPYGGFDRFFQDGLESSTVATWLQGSGYRTGYMGKYLNGYPGEAVSAGLTYIPPGWTDWFVPNGGDEYRQLIYTVNDNGNTLSFNGDPKTHFHDVMTQQAVRFLRQAANDPVSRPFFLCVNPYLPHGPSMAPARYLQLLPDVRLPRPPNFNELDVSDKPRWVKQLPLLDEATIAQMGRLYRRRRQSALALDDMAQALVQALQSTGQLDNTYVFFTSDNGHFQGQHRIKGDKKRVYDENLRVPLVLRGPGIAAGRTVSHLTANVDLASTIAAMAGVTPPGFVDGRSLKPLFRGPGPARWRQTLLLECQPPEVNSVYQSYAGLRTTDDRTFALFAYGFGEYYDMRTDPYQLVNRHAALPPEVRTAFRVQLRSMRDAAGAALRRAEETMVPRA</sequence>
<accession>A0A848FKH5</accession>
<dbReference type="PANTHER" id="PTHR43108:SF8">
    <property type="entry name" value="SD21168P"/>
    <property type="match status" value="1"/>
</dbReference>
<dbReference type="InterPro" id="IPR012251">
    <property type="entry name" value="GlcNAc_6-SO4ase"/>
</dbReference>
<dbReference type="Gene3D" id="3.40.720.10">
    <property type="entry name" value="Alkaline Phosphatase, subunit A"/>
    <property type="match status" value="1"/>
</dbReference>
<comment type="caution">
    <text evidence="4">The sequence shown here is derived from an EMBL/GenBank/DDBJ whole genome shotgun (WGS) entry which is preliminary data.</text>
</comment>
<proteinExistence type="predicted"/>
<dbReference type="InterPro" id="IPR017850">
    <property type="entry name" value="Alkaline_phosphatase_core_sf"/>
</dbReference>
<feature type="domain" description="Sulfatase N-terminal" evidence="3">
    <location>
        <begin position="33"/>
        <end position="372"/>
    </location>
</feature>
<feature type="chain" id="PRO_5033013737" evidence="2">
    <location>
        <begin position="26"/>
        <end position="487"/>
    </location>
</feature>
<dbReference type="PANTHER" id="PTHR43108">
    <property type="entry name" value="N-ACETYLGLUCOSAMINE-6-SULFATASE FAMILY MEMBER"/>
    <property type="match status" value="1"/>
</dbReference>
<dbReference type="InterPro" id="IPR000917">
    <property type="entry name" value="Sulfatase_N"/>
</dbReference>
<feature type="modified residue" description="3-oxoalanine (Cys)" evidence="1">
    <location>
        <position position="75"/>
    </location>
</feature>
<organism evidence="4 5">
    <name type="scientific">Azohydromonas caseinilytica</name>
    <dbReference type="NCBI Taxonomy" id="2728836"/>
    <lineage>
        <taxon>Bacteria</taxon>
        <taxon>Pseudomonadati</taxon>
        <taxon>Pseudomonadota</taxon>
        <taxon>Betaproteobacteria</taxon>
        <taxon>Burkholderiales</taxon>
        <taxon>Sphaerotilaceae</taxon>
        <taxon>Azohydromonas</taxon>
    </lineage>
</organism>
<evidence type="ECO:0000256" key="2">
    <source>
        <dbReference type="SAM" id="SignalP"/>
    </source>
</evidence>
<name>A0A848FKH5_9BURK</name>
<dbReference type="AlphaFoldDB" id="A0A848FKH5"/>
<dbReference type="Pfam" id="PF00884">
    <property type="entry name" value="Sulfatase"/>
    <property type="match status" value="1"/>
</dbReference>
<keyword evidence="5" id="KW-1185">Reference proteome</keyword>
<dbReference type="CDD" id="cd16147">
    <property type="entry name" value="G6S"/>
    <property type="match status" value="1"/>
</dbReference>
<dbReference type="GO" id="GO:0030203">
    <property type="term" value="P:glycosaminoglycan metabolic process"/>
    <property type="evidence" value="ECO:0007669"/>
    <property type="project" value="InterPro"/>
</dbReference>
<dbReference type="SUPFAM" id="SSF53649">
    <property type="entry name" value="Alkaline phosphatase-like"/>
    <property type="match status" value="1"/>
</dbReference>
<evidence type="ECO:0000256" key="1">
    <source>
        <dbReference type="PIRSR" id="PIRSR036666-50"/>
    </source>
</evidence>
<keyword evidence="2" id="KW-0732">Signal</keyword>
<evidence type="ECO:0000313" key="4">
    <source>
        <dbReference type="EMBL" id="NML18743.1"/>
    </source>
</evidence>
<protein>
    <submittedName>
        <fullName evidence="4">Sulfatase</fullName>
    </submittedName>
</protein>